<dbReference type="AlphaFoldDB" id="U1GEE0"/>
<evidence type="ECO:0000256" key="5">
    <source>
        <dbReference type="ARBA" id="ARBA00023002"/>
    </source>
</evidence>
<evidence type="ECO:0008006" key="12">
    <source>
        <dbReference type="Google" id="ProtNLM"/>
    </source>
</evidence>
<evidence type="ECO:0000256" key="9">
    <source>
        <dbReference type="RuleBase" id="RU000461"/>
    </source>
</evidence>
<evidence type="ECO:0000256" key="1">
    <source>
        <dbReference type="ARBA" id="ARBA00001971"/>
    </source>
</evidence>
<dbReference type="EMBL" id="KE720795">
    <property type="protein sequence ID" value="ERF75987.1"/>
    <property type="molecule type" value="Genomic_DNA"/>
</dbReference>
<dbReference type="InterPro" id="IPR036396">
    <property type="entry name" value="Cyt_P450_sf"/>
</dbReference>
<protein>
    <recommendedName>
        <fullName evidence="12">Trichodiene oxygenase</fullName>
    </recommendedName>
</protein>
<organism evidence="10 11">
    <name type="scientific">Endocarpon pusillum (strain Z07020 / HMAS-L-300199)</name>
    <name type="common">Lichen-forming fungus</name>
    <dbReference type="NCBI Taxonomy" id="1263415"/>
    <lineage>
        <taxon>Eukaryota</taxon>
        <taxon>Fungi</taxon>
        <taxon>Dikarya</taxon>
        <taxon>Ascomycota</taxon>
        <taxon>Pezizomycotina</taxon>
        <taxon>Eurotiomycetes</taxon>
        <taxon>Chaetothyriomycetidae</taxon>
        <taxon>Verrucariales</taxon>
        <taxon>Verrucariaceae</taxon>
        <taxon>Endocarpon</taxon>
    </lineage>
</organism>
<dbReference type="eggNOG" id="KOG0158">
    <property type="taxonomic scope" value="Eukaryota"/>
</dbReference>
<accession>U1GEE0</accession>
<dbReference type="Proteomes" id="UP000019373">
    <property type="component" value="Unassembled WGS sequence"/>
</dbReference>
<keyword evidence="7 9" id="KW-0503">Monooxygenase</keyword>
<dbReference type="RefSeq" id="XP_007786836.1">
    <property type="nucleotide sequence ID" value="XM_007788646.1"/>
</dbReference>
<keyword evidence="5 9" id="KW-0560">Oxidoreductase</keyword>
<dbReference type="Gene3D" id="1.10.630.10">
    <property type="entry name" value="Cytochrome P450"/>
    <property type="match status" value="1"/>
</dbReference>
<dbReference type="PROSITE" id="PS00086">
    <property type="entry name" value="CYTOCHROME_P450"/>
    <property type="match status" value="1"/>
</dbReference>
<dbReference type="HOGENOM" id="CLU_001570_14_4_1"/>
<dbReference type="Pfam" id="PF00067">
    <property type="entry name" value="p450"/>
    <property type="match status" value="1"/>
</dbReference>
<dbReference type="OrthoDB" id="3945418at2759"/>
<evidence type="ECO:0000256" key="6">
    <source>
        <dbReference type="ARBA" id="ARBA00023004"/>
    </source>
</evidence>
<evidence type="ECO:0000256" key="7">
    <source>
        <dbReference type="ARBA" id="ARBA00023033"/>
    </source>
</evidence>
<evidence type="ECO:0000256" key="3">
    <source>
        <dbReference type="ARBA" id="ARBA00022617"/>
    </source>
</evidence>
<keyword evidence="11" id="KW-1185">Reference proteome</keyword>
<dbReference type="GeneID" id="19236411"/>
<feature type="binding site" description="axial binding residue" evidence="8">
    <location>
        <position position="476"/>
    </location>
    <ligand>
        <name>heme</name>
        <dbReference type="ChEBI" id="CHEBI:30413"/>
    </ligand>
    <ligandPart>
        <name>Fe</name>
        <dbReference type="ChEBI" id="CHEBI:18248"/>
    </ligandPart>
</feature>
<comment type="cofactor">
    <cofactor evidence="1 8">
        <name>heme</name>
        <dbReference type="ChEBI" id="CHEBI:30413"/>
    </cofactor>
</comment>
<comment type="similarity">
    <text evidence="2 9">Belongs to the cytochrome P450 family.</text>
</comment>
<dbReference type="PANTHER" id="PTHR24305">
    <property type="entry name" value="CYTOCHROME P450"/>
    <property type="match status" value="1"/>
</dbReference>
<keyword evidence="3 8" id="KW-0349">Heme</keyword>
<proteinExistence type="inferred from homology"/>
<evidence type="ECO:0000256" key="4">
    <source>
        <dbReference type="ARBA" id="ARBA00022723"/>
    </source>
</evidence>
<sequence length="546" mass="61773">MASILDPISISPKLQSFLHTTTESPKIQSWHHEGWISTSSLVVALTLWATYCVCGIVYRLYFDPLAGVPGPKLAAMTTWYEAYYDLWLGGQYVWKIGELHKKYGPVIRINPHEIHCNDPEFIDDIYSGPSRKTDKYRFTGRKTLTKQSMVATISHDIHRKRRGAMANFFSKASVRGVEPIIQNSLSKLLSRMERASKTGEKMPMMYVFKAATSDIITKYAFGNSTNFMDLDNYNMPFFQAIEVTFLLSPALMHFPWLGPLMEALPQSMTKVLMPGLADMYKMREGWMAQIDQIKNSKDKDAGKDTIFDGVLKSKLPEEEKATARLGHEAQLTVLAGQDTTATTLSSAVYELLANPDKLKKLKEELAATFPDSESPITFSQVEHLPYLGAVIQECLRCHPGVITRMARVSPEVPVTYDRGGKHYTFPAGTPMSMTSTHIHFHPDFFPAPREFRPERWIENPRLDKYLIAFSRGTRNCLGINLAYQELYTLLAGVFRKYDAYDGTGKQQGPTLELHNTLRERDVDMNADFIVPFPAKGSKSVQVTVRH</sequence>
<dbReference type="PRINTS" id="PR00463">
    <property type="entry name" value="EP450I"/>
</dbReference>
<dbReference type="SUPFAM" id="SSF48264">
    <property type="entry name" value="Cytochrome P450"/>
    <property type="match status" value="1"/>
</dbReference>
<evidence type="ECO:0000313" key="11">
    <source>
        <dbReference type="Proteomes" id="UP000019373"/>
    </source>
</evidence>
<dbReference type="InterPro" id="IPR002401">
    <property type="entry name" value="Cyt_P450_E_grp-I"/>
</dbReference>
<evidence type="ECO:0000256" key="8">
    <source>
        <dbReference type="PIRSR" id="PIRSR602401-1"/>
    </source>
</evidence>
<keyword evidence="6 8" id="KW-0408">Iron</keyword>
<evidence type="ECO:0000256" key="2">
    <source>
        <dbReference type="ARBA" id="ARBA00010617"/>
    </source>
</evidence>
<dbReference type="PANTHER" id="PTHR24305:SF157">
    <property type="entry name" value="N-ACETYLTRYPTOPHAN 6-HYDROXYLASE IVOC-RELATED"/>
    <property type="match status" value="1"/>
</dbReference>
<dbReference type="PRINTS" id="PR00385">
    <property type="entry name" value="P450"/>
</dbReference>
<name>U1GEE0_ENDPU</name>
<dbReference type="CDD" id="cd11062">
    <property type="entry name" value="CYP58-like"/>
    <property type="match status" value="1"/>
</dbReference>
<reference evidence="11" key="1">
    <citation type="journal article" date="2014" name="BMC Genomics">
        <title>Genome characteristics reveal the impact of lichenization on lichen-forming fungus Endocarpon pusillum Hedwig (Verrucariales, Ascomycota).</title>
        <authorList>
            <person name="Wang Y.-Y."/>
            <person name="Liu B."/>
            <person name="Zhang X.-Y."/>
            <person name="Zhou Q.-M."/>
            <person name="Zhang T."/>
            <person name="Li H."/>
            <person name="Yu Y.-F."/>
            <person name="Zhang X.-L."/>
            <person name="Hao X.-Y."/>
            <person name="Wang M."/>
            <person name="Wang L."/>
            <person name="Wei J.-C."/>
        </authorList>
    </citation>
    <scope>NUCLEOTIDE SEQUENCE [LARGE SCALE GENOMIC DNA]</scope>
    <source>
        <strain evidence="11">Z07020 / HMAS-L-300199</strain>
    </source>
</reference>
<gene>
    <name evidence="10" type="ORF">EPUS_01353</name>
</gene>
<dbReference type="InterPro" id="IPR050121">
    <property type="entry name" value="Cytochrome_P450_monoxygenase"/>
</dbReference>
<dbReference type="OMA" id="ARGTRNC"/>
<dbReference type="GO" id="GO:0004497">
    <property type="term" value="F:monooxygenase activity"/>
    <property type="evidence" value="ECO:0007669"/>
    <property type="project" value="UniProtKB-KW"/>
</dbReference>
<keyword evidence="4 8" id="KW-0479">Metal-binding</keyword>
<dbReference type="InterPro" id="IPR001128">
    <property type="entry name" value="Cyt_P450"/>
</dbReference>
<dbReference type="GO" id="GO:0016705">
    <property type="term" value="F:oxidoreductase activity, acting on paired donors, with incorporation or reduction of molecular oxygen"/>
    <property type="evidence" value="ECO:0007669"/>
    <property type="project" value="InterPro"/>
</dbReference>
<dbReference type="InterPro" id="IPR017972">
    <property type="entry name" value="Cyt_P450_CS"/>
</dbReference>
<dbReference type="GO" id="GO:0005506">
    <property type="term" value="F:iron ion binding"/>
    <property type="evidence" value="ECO:0007669"/>
    <property type="project" value="InterPro"/>
</dbReference>
<evidence type="ECO:0000313" key="10">
    <source>
        <dbReference type="EMBL" id="ERF75987.1"/>
    </source>
</evidence>
<dbReference type="GO" id="GO:0020037">
    <property type="term" value="F:heme binding"/>
    <property type="evidence" value="ECO:0007669"/>
    <property type="project" value="InterPro"/>
</dbReference>